<dbReference type="EMBL" id="CP015118">
    <property type="protein sequence ID" value="ARN18862.1"/>
    <property type="molecule type" value="Genomic_DNA"/>
</dbReference>
<dbReference type="KEGG" id="rgu:A4W93_02405"/>
<dbReference type="InterPro" id="IPR052340">
    <property type="entry name" value="RNase_Y/CdgJ"/>
</dbReference>
<dbReference type="PROSITE" id="PS51833">
    <property type="entry name" value="HDOD"/>
    <property type="match status" value="1"/>
</dbReference>
<dbReference type="Proteomes" id="UP000193427">
    <property type="component" value="Chromosome"/>
</dbReference>
<proteinExistence type="predicted"/>
<dbReference type="AlphaFoldDB" id="A0A1W6L3R9"/>
<dbReference type="InterPro" id="IPR013976">
    <property type="entry name" value="HDOD"/>
</dbReference>
<dbReference type="Gene3D" id="1.10.3210.10">
    <property type="entry name" value="Hypothetical protein af1432"/>
    <property type="match status" value="1"/>
</dbReference>
<dbReference type="PANTHER" id="PTHR33525:SF6">
    <property type="entry name" value="HDOD DOMAIN-CONTAINING PROTEIN"/>
    <property type="match status" value="1"/>
</dbReference>
<feature type="domain" description="HDOD" evidence="2">
    <location>
        <begin position="86"/>
        <end position="279"/>
    </location>
</feature>
<reference evidence="3 4" key="1">
    <citation type="submission" date="2016-04" db="EMBL/GenBank/DDBJ databases">
        <title>Complete genome sequence of natural rubber-degrading, novel Gram-negative bacterium, Rhizobacter gummiphilus strain NS21.</title>
        <authorList>
            <person name="Tabata M."/>
            <person name="Kasai D."/>
            <person name="Fukuda M."/>
        </authorList>
    </citation>
    <scope>NUCLEOTIDE SEQUENCE [LARGE SCALE GENOMIC DNA]</scope>
    <source>
        <strain evidence="3 4">NS21</strain>
    </source>
</reference>
<feature type="region of interest" description="Disordered" evidence="1">
    <location>
        <begin position="1"/>
        <end position="37"/>
    </location>
</feature>
<evidence type="ECO:0000259" key="2">
    <source>
        <dbReference type="PROSITE" id="PS51833"/>
    </source>
</evidence>
<feature type="compositionally biased region" description="Polar residues" evidence="1">
    <location>
        <begin position="1"/>
        <end position="16"/>
    </location>
</feature>
<organism evidence="3 4">
    <name type="scientific">Piscinibacter gummiphilus</name>
    <dbReference type="NCBI Taxonomy" id="946333"/>
    <lineage>
        <taxon>Bacteria</taxon>
        <taxon>Pseudomonadati</taxon>
        <taxon>Pseudomonadota</taxon>
        <taxon>Betaproteobacteria</taxon>
        <taxon>Burkholderiales</taxon>
        <taxon>Sphaerotilaceae</taxon>
        <taxon>Piscinibacter</taxon>
    </lineage>
</organism>
<name>A0A1W6L3R9_9BURK</name>
<protein>
    <recommendedName>
        <fullName evidence="2">HDOD domain-containing protein</fullName>
    </recommendedName>
</protein>
<gene>
    <name evidence="3" type="ORF">A4W93_02405</name>
</gene>
<dbReference type="Pfam" id="PF08668">
    <property type="entry name" value="HDOD"/>
    <property type="match status" value="1"/>
</dbReference>
<dbReference type="SUPFAM" id="SSF109604">
    <property type="entry name" value="HD-domain/PDEase-like"/>
    <property type="match status" value="1"/>
</dbReference>
<sequence length="333" mass="36049">MRRVSNLLSRDTSVRTTLPPDTATPSSLPVPDRRAPVPLADLDGEVFAWMLDQLPATDHPAPPDEARWLEELDTLITADKGRGELLPRAAGLIPQLLNSLRDESQSAGELAQRVSRDPNLVAEVTRLANSLAFRGHEPVTELADAVRRVGTTGLRQAIAKVVLKPMFGAQPGQLSTRAAGHIWAHSQAQADLCRALAQDRGIDPFEAYLGGLLYDVGWTAGWRALDHVFEKLSPPPGLAFSRGFRHAFQARRERLFSQFVIGWKLSAPLHAAARAVKGAGGFEQADDALAQVLLAGNRLAARRVLVSAGRVAEDPDQVAHWSEAVQATYTALA</sequence>
<evidence type="ECO:0000313" key="3">
    <source>
        <dbReference type="EMBL" id="ARN18862.1"/>
    </source>
</evidence>
<evidence type="ECO:0000313" key="4">
    <source>
        <dbReference type="Proteomes" id="UP000193427"/>
    </source>
</evidence>
<evidence type="ECO:0000256" key="1">
    <source>
        <dbReference type="SAM" id="MobiDB-lite"/>
    </source>
</evidence>
<keyword evidence="4" id="KW-1185">Reference proteome</keyword>
<dbReference type="PANTHER" id="PTHR33525">
    <property type="match status" value="1"/>
</dbReference>
<dbReference type="STRING" id="946333.A4W93_02405"/>
<accession>A0A1W6L3R9</accession>